<protein>
    <submittedName>
        <fullName evidence="1">Uncharacterized protein</fullName>
    </submittedName>
</protein>
<proteinExistence type="predicted"/>
<reference evidence="1" key="1">
    <citation type="journal article" date="2014" name="Front. Microbiol.">
        <title>High frequency of phylogenetically diverse reductive dehalogenase-homologous genes in deep subseafloor sedimentary metagenomes.</title>
        <authorList>
            <person name="Kawai M."/>
            <person name="Futagami T."/>
            <person name="Toyoda A."/>
            <person name="Takaki Y."/>
            <person name="Nishi S."/>
            <person name="Hori S."/>
            <person name="Arai W."/>
            <person name="Tsubouchi T."/>
            <person name="Morono Y."/>
            <person name="Uchiyama I."/>
            <person name="Ito T."/>
            <person name="Fujiyama A."/>
            <person name="Inagaki F."/>
            <person name="Takami H."/>
        </authorList>
    </citation>
    <scope>NUCLEOTIDE SEQUENCE</scope>
    <source>
        <strain evidence="1">Expedition CK06-06</strain>
    </source>
</reference>
<name>X1W0U5_9ZZZZ</name>
<dbReference type="EMBL" id="BARW01040836">
    <property type="protein sequence ID" value="GAJ20815.1"/>
    <property type="molecule type" value="Genomic_DNA"/>
</dbReference>
<feature type="non-terminal residue" evidence="1">
    <location>
        <position position="113"/>
    </location>
</feature>
<organism evidence="1">
    <name type="scientific">marine sediment metagenome</name>
    <dbReference type="NCBI Taxonomy" id="412755"/>
    <lineage>
        <taxon>unclassified sequences</taxon>
        <taxon>metagenomes</taxon>
        <taxon>ecological metagenomes</taxon>
    </lineage>
</organism>
<accession>X1W0U5</accession>
<sequence>RRLKCAWAEAAMTEAANCGQVRVYRFVGFLGSCPQEGGSRAQARTAQAHYCEGGGTAAKGEKGRWPPKVRTHCRAYQRRSRPLRSDKGATDLVEIEIKNRSSAAALPVCRRGG</sequence>
<feature type="non-terminal residue" evidence="1">
    <location>
        <position position="1"/>
    </location>
</feature>
<gene>
    <name evidence="1" type="ORF">S12H4_61494</name>
</gene>
<dbReference type="AlphaFoldDB" id="X1W0U5"/>
<comment type="caution">
    <text evidence="1">The sequence shown here is derived from an EMBL/GenBank/DDBJ whole genome shotgun (WGS) entry which is preliminary data.</text>
</comment>
<evidence type="ECO:0000313" key="1">
    <source>
        <dbReference type="EMBL" id="GAJ20815.1"/>
    </source>
</evidence>